<comment type="caution">
    <text evidence="2">The sequence shown here is derived from an EMBL/GenBank/DDBJ whole genome shotgun (WGS) entry which is preliminary data.</text>
</comment>
<name>A0A429Z5R4_9ENTE</name>
<gene>
    <name evidence="2" type="ORF">C7P63_06950</name>
</gene>
<dbReference type="AlphaFoldDB" id="A0A429Z5R4"/>
<feature type="compositionally biased region" description="Basic and acidic residues" evidence="1">
    <location>
        <begin position="22"/>
        <end position="36"/>
    </location>
</feature>
<dbReference type="EMBL" id="PXZH01000003">
    <property type="protein sequence ID" value="RST89023.1"/>
    <property type="molecule type" value="Genomic_DNA"/>
</dbReference>
<dbReference type="RefSeq" id="WP_125943450.1">
    <property type="nucleotide sequence ID" value="NZ_PXZH01000003.1"/>
</dbReference>
<organism evidence="2 3">
    <name type="scientific">Vagococcus humatus</name>
    <dbReference type="NCBI Taxonomy" id="1889241"/>
    <lineage>
        <taxon>Bacteria</taxon>
        <taxon>Bacillati</taxon>
        <taxon>Bacillota</taxon>
        <taxon>Bacilli</taxon>
        <taxon>Lactobacillales</taxon>
        <taxon>Enterococcaceae</taxon>
        <taxon>Vagococcus</taxon>
    </lineage>
</organism>
<reference evidence="2 3" key="1">
    <citation type="submission" date="2018-03" db="EMBL/GenBank/DDBJ databases">
        <authorList>
            <person name="Gulvik C.A."/>
        </authorList>
    </citation>
    <scope>NUCLEOTIDE SEQUENCE [LARGE SCALE GENOMIC DNA]</scope>
    <source>
        <strain evidence="2 3">JCM 31581</strain>
    </source>
</reference>
<sequence length="96" mass="11113">MENQPKEVTKGASVASQILAKMNEDREKKRLKQQELEEQGYRADDVKAVNKKQSIDTCQELSHLDIKMMDQDGKVMSNQKIFFDKEIHQLVFSLSL</sequence>
<keyword evidence="3" id="KW-1185">Reference proteome</keyword>
<evidence type="ECO:0000313" key="3">
    <source>
        <dbReference type="Proteomes" id="UP000277864"/>
    </source>
</evidence>
<proteinExistence type="predicted"/>
<evidence type="ECO:0000256" key="1">
    <source>
        <dbReference type="SAM" id="MobiDB-lite"/>
    </source>
</evidence>
<dbReference type="Proteomes" id="UP000277864">
    <property type="component" value="Unassembled WGS sequence"/>
</dbReference>
<feature type="region of interest" description="Disordered" evidence="1">
    <location>
        <begin position="1"/>
        <end position="36"/>
    </location>
</feature>
<accession>A0A429Z5R4</accession>
<evidence type="ECO:0000313" key="2">
    <source>
        <dbReference type="EMBL" id="RST89023.1"/>
    </source>
</evidence>
<protein>
    <submittedName>
        <fullName evidence="2">Uncharacterized protein</fullName>
    </submittedName>
</protein>